<dbReference type="VEuPathDB" id="FungiDB:JI435_405270"/>
<dbReference type="AlphaFoldDB" id="A0A7U2EWT4"/>
<accession>A0A7U2EWT4</accession>
<gene>
    <name evidence="1" type="ORF">JI435_405270</name>
</gene>
<evidence type="ECO:0000313" key="2">
    <source>
        <dbReference type="Proteomes" id="UP000663193"/>
    </source>
</evidence>
<dbReference type="Proteomes" id="UP000663193">
    <property type="component" value="Chromosome 4"/>
</dbReference>
<keyword evidence="2" id="KW-1185">Reference proteome</keyword>
<protein>
    <submittedName>
        <fullName evidence="1">Uncharacterized protein</fullName>
    </submittedName>
</protein>
<name>A0A7U2EWT4_PHANO</name>
<organism evidence="1 2">
    <name type="scientific">Phaeosphaeria nodorum (strain SN15 / ATCC MYA-4574 / FGSC 10173)</name>
    <name type="common">Glume blotch fungus</name>
    <name type="synonym">Parastagonospora nodorum</name>
    <dbReference type="NCBI Taxonomy" id="321614"/>
    <lineage>
        <taxon>Eukaryota</taxon>
        <taxon>Fungi</taxon>
        <taxon>Dikarya</taxon>
        <taxon>Ascomycota</taxon>
        <taxon>Pezizomycotina</taxon>
        <taxon>Dothideomycetes</taxon>
        <taxon>Pleosporomycetidae</taxon>
        <taxon>Pleosporales</taxon>
        <taxon>Pleosporineae</taxon>
        <taxon>Phaeosphaeriaceae</taxon>
        <taxon>Parastagonospora</taxon>
    </lineage>
</organism>
<reference evidence="2" key="1">
    <citation type="journal article" date="2021" name="BMC Genomics">
        <title>Chromosome-level genome assembly and manually-curated proteome of model necrotroph Parastagonospora nodorum Sn15 reveals a genome-wide trove of candidate effector homologs, and redundancy of virulence-related functions within an accessory chromosome.</title>
        <authorList>
            <person name="Bertazzoni S."/>
            <person name="Jones D.A.B."/>
            <person name="Phan H.T."/>
            <person name="Tan K.-C."/>
            <person name="Hane J.K."/>
        </authorList>
    </citation>
    <scope>NUCLEOTIDE SEQUENCE [LARGE SCALE GENOMIC DNA]</scope>
    <source>
        <strain evidence="2">SN15 / ATCC MYA-4574 / FGSC 10173)</strain>
    </source>
</reference>
<proteinExistence type="predicted"/>
<evidence type="ECO:0000313" key="1">
    <source>
        <dbReference type="EMBL" id="QRC94162.1"/>
    </source>
</evidence>
<sequence>MYTRHCRDKDRIPLVSLEGNFSGTSSCVLHPRFLIIEDHAIGLSRGTTEDKDQCSYRRSCLVLNMTSHHHRLF</sequence>
<dbReference type="EMBL" id="CP069026">
    <property type="protein sequence ID" value="QRC94162.1"/>
    <property type="molecule type" value="Genomic_DNA"/>
</dbReference>